<proteinExistence type="predicted"/>
<sequence length="154" mass="16418">MKKKKLKSPEQKRFILVDGDKVIFLPSFTPALVHPRPGELKGSGPGTLKGKKLCVEGDEGEVSVANCSYVIPGYSIAGKGTLKISALGSDQKAKKTRTGDKAVLLKGTTFEATFEVQNPAKQPPKGPGPPIPDSTLKYQGKGMFTTTNKIFKGT</sequence>
<dbReference type="Pfam" id="PF19267">
    <property type="entry name" value="CIS_spike_tip"/>
    <property type="match status" value="1"/>
</dbReference>
<dbReference type="RefSeq" id="WP_272093320.1">
    <property type="nucleotide sequence ID" value="NZ_JAQNDK010000001.1"/>
</dbReference>
<gene>
    <name evidence="1" type="ORF">POL72_02190</name>
</gene>
<dbReference type="EMBL" id="JAQNDK010000001">
    <property type="protein sequence ID" value="MDC0676534.1"/>
    <property type="molecule type" value="Genomic_DNA"/>
</dbReference>
<comment type="caution">
    <text evidence="1">The sequence shown here is derived from an EMBL/GenBank/DDBJ whole genome shotgun (WGS) entry which is preliminary data.</text>
</comment>
<accession>A0ABT5BQV5</accession>
<name>A0ABT5BQV5_9BACT</name>
<reference evidence="1 2" key="1">
    <citation type="submission" date="2023-01" db="EMBL/GenBank/DDBJ databases">
        <title>Minimal conservation of predation-associated metabolite biosynthetic gene clusters underscores biosynthetic potential of Myxococcota including descriptions for ten novel species: Archangium lansinium sp. nov., Myxococcus landrumus sp. nov., Nannocystis bai.</title>
        <authorList>
            <person name="Ahearne A."/>
            <person name="Stevens C."/>
            <person name="Dowd S."/>
        </authorList>
    </citation>
    <scope>NUCLEOTIDE SEQUENCE [LARGE SCALE GENOMIC DNA]</scope>
    <source>
        <strain evidence="1 2">WIWO2</strain>
    </source>
</reference>
<keyword evidence="2" id="KW-1185">Reference proteome</keyword>
<organism evidence="1 2">
    <name type="scientific">Sorangium atrum</name>
    <dbReference type="NCBI Taxonomy" id="2995308"/>
    <lineage>
        <taxon>Bacteria</taxon>
        <taxon>Pseudomonadati</taxon>
        <taxon>Myxococcota</taxon>
        <taxon>Polyangia</taxon>
        <taxon>Polyangiales</taxon>
        <taxon>Polyangiaceae</taxon>
        <taxon>Sorangium</taxon>
    </lineage>
</organism>
<dbReference type="Proteomes" id="UP001217485">
    <property type="component" value="Unassembled WGS sequence"/>
</dbReference>
<protein>
    <submittedName>
        <fullName evidence="1">Uncharacterized protein</fullName>
    </submittedName>
</protein>
<evidence type="ECO:0000313" key="2">
    <source>
        <dbReference type="Proteomes" id="UP001217485"/>
    </source>
</evidence>
<evidence type="ECO:0000313" key="1">
    <source>
        <dbReference type="EMBL" id="MDC0676534.1"/>
    </source>
</evidence>
<dbReference type="InterPro" id="IPR045362">
    <property type="entry name" value="CIS_spike_tip"/>
</dbReference>